<evidence type="ECO:0000313" key="4">
    <source>
        <dbReference type="EMBL" id="OGC93068.1"/>
    </source>
</evidence>
<dbReference type="PANTHER" id="PTHR33392:SF6">
    <property type="entry name" value="POLYISOPRENYL-TEICHOIC ACID--PEPTIDOGLYCAN TEICHOIC ACID TRANSFERASE TAGU"/>
    <property type="match status" value="1"/>
</dbReference>
<gene>
    <name evidence="4" type="ORF">A2876_00780</name>
</gene>
<keyword evidence="2" id="KW-0472">Membrane</keyword>
<comment type="similarity">
    <text evidence="1">Belongs to the LytR/CpsA/Psr (LCP) family.</text>
</comment>
<dbReference type="AlphaFoldDB" id="A0A1F4YGR1"/>
<evidence type="ECO:0000313" key="5">
    <source>
        <dbReference type="Proteomes" id="UP000178176"/>
    </source>
</evidence>
<protein>
    <recommendedName>
        <fullName evidence="3">Cell envelope-related transcriptional attenuator domain-containing protein</fullName>
    </recommendedName>
</protein>
<evidence type="ECO:0000256" key="2">
    <source>
        <dbReference type="SAM" id="Phobius"/>
    </source>
</evidence>
<dbReference type="InterPro" id="IPR050922">
    <property type="entry name" value="LytR/CpsA/Psr_CW_biosynth"/>
</dbReference>
<keyword evidence="2" id="KW-1133">Transmembrane helix</keyword>
<dbReference type="Gene3D" id="3.40.630.190">
    <property type="entry name" value="LCP protein"/>
    <property type="match status" value="1"/>
</dbReference>
<dbReference type="EMBL" id="MEXH01000002">
    <property type="protein sequence ID" value="OGC93068.1"/>
    <property type="molecule type" value="Genomic_DNA"/>
</dbReference>
<proteinExistence type="inferred from homology"/>
<sequence>MSEKFNKFKRRLLSQVQLLRVVFLVILLLVVGFGWFFLRQPVSSIIRFITSASSSSLPSHSGRTNFLILGIGGGSHESPDLTDTIIFASISPSSSPVLLSIPRDLWVPSLQAKINTAFHYGREKAGDSGGLILAKSAVSEIIDQSVDFVVVFDFATFSQVVDYLGGIDVQVERSFTDTQYPIAGKEDDLCAGDPEYKCRYETITFAKGQQHMDGNIALKFVRSRHSGDSEEGTDFARSQRQAQVIQAIKDKLLSRPDPALYRRLYDLIIQKIQTDIAPDHYFALTKLAMSARKFNLKSHTLSTPDQLYHPPVSGKYLNQWVLTPLPNDPQSISRYVADLLN</sequence>
<comment type="caution">
    <text evidence="4">The sequence shown here is derived from an EMBL/GenBank/DDBJ whole genome shotgun (WGS) entry which is preliminary data.</text>
</comment>
<dbReference type="Pfam" id="PF03816">
    <property type="entry name" value="LytR_cpsA_psr"/>
    <property type="match status" value="1"/>
</dbReference>
<dbReference type="Proteomes" id="UP000178176">
    <property type="component" value="Unassembled WGS sequence"/>
</dbReference>
<dbReference type="NCBIfam" id="TIGR00350">
    <property type="entry name" value="lytR_cpsA_psr"/>
    <property type="match status" value="1"/>
</dbReference>
<feature type="domain" description="Cell envelope-related transcriptional attenuator" evidence="3">
    <location>
        <begin position="82"/>
        <end position="252"/>
    </location>
</feature>
<evidence type="ECO:0000256" key="1">
    <source>
        <dbReference type="ARBA" id="ARBA00006068"/>
    </source>
</evidence>
<name>A0A1F4YGR1_9BACT</name>
<organism evidence="4 5">
    <name type="scientific">Candidatus Amesbacteria bacterium RIFCSPHIGHO2_01_FULL_48_32b</name>
    <dbReference type="NCBI Taxonomy" id="1797253"/>
    <lineage>
        <taxon>Bacteria</taxon>
        <taxon>Candidatus Amesiibacteriota</taxon>
    </lineage>
</organism>
<dbReference type="InterPro" id="IPR004474">
    <property type="entry name" value="LytR_CpsA_psr"/>
</dbReference>
<accession>A0A1F4YGR1</accession>
<feature type="transmembrane region" description="Helical" evidence="2">
    <location>
        <begin position="21"/>
        <end position="38"/>
    </location>
</feature>
<dbReference type="PANTHER" id="PTHR33392">
    <property type="entry name" value="POLYISOPRENYL-TEICHOIC ACID--PEPTIDOGLYCAN TEICHOIC ACID TRANSFERASE TAGU"/>
    <property type="match status" value="1"/>
</dbReference>
<evidence type="ECO:0000259" key="3">
    <source>
        <dbReference type="Pfam" id="PF03816"/>
    </source>
</evidence>
<keyword evidence="2" id="KW-0812">Transmembrane</keyword>
<reference evidence="4 5" key="1">
    <citation type="journal article" date="2016" name="Nat. Commun.">
        <title>Thousands of microbial genomes shed light on interconnected biogeochemical processes in an aquifer system.</title>
        <authorList>
            <person name="Anantharaman K."/>
            <person name="Brown C.T."/>
            <person name="Hug L.A."/>
            <person name="Sharon I."/>
            <person name="Castelle C.J."/>
            <person name="Probst A.J."/>
            <person name="Thomas B.C."/>
            <person name="Singh A."/>
            <person name="Wilkins M.J."/>
            <person name="Karaoz U."/>
            <person name="Brodie E.L."/>
            <person name="Williams K.H."/>
            <person name="Hubbard S.S."/>
            <person name="Banfield J.F."/>
        </authorList>
    </citation>
    <scope>NUCLEOTIDE SEQUENCE [LARGE SCALE GENOMIC DNA]</scope>
</reference>